<organism evidence="2 3">
    <name type="scientific">Rotaria sordida</name>
    <dbReference type="NCBI Taxonomy" id="392033"/>
    <lineage>
        <taxon>Eukaryota</taxon>
        <taxon>Metazoa</taxon>
        <taxon>Spiralia</taxon>
        <taxon>Gnathifera</taxon>
        <taxon>Rotifera</taxon>
        <taxon>Eurotatoria</taxon>
        <taxon>Bdelloidea</taxon>
        <taxon>Philodinida</taxon>
        <taxon>Philodinidae</taxon>
        <taxon>Rotaria</taxon>
    </lineage>
</organism>
<feature type="compositionally biased region" description="Low complexity" evidence="1">
    <location>
        <begin position="205"/>
        <end position="219"/>
    </location>
</feature>
<protein>
    <submittedName>
        <fullName evidence="2">Uncharacterized protein</fullName>
    </submittedName>
</protein>
<keyword evidence="3" id="KW-1185">Reference proteome</keyword>
<proteinExistence type="predicted"/>
<gene>
    <name evidence="2" type="ORF">JXQ802_LOCUS8393</name>
</gene>
<dbReference type="EMBL" id="CAJNOL010000148">
    <property type="protein sequence ID" value="CAF0885783.1"/>
    <property type="molecule type" value="Genomic_DNA"/>
</dbReference>
<reference evidence="2" key="1">
    <citation type="submission" date="2021-02" db="EMBL/GenBank/DDBJ databases">
        <authorList>
            <person name="Nowell W R."/>
        </authorList>
    </citation>
    <scope>NUCLEOTIDE SEQUENCE</scope>
</reference>
<evidence type="ECO:0000256" key="1">
    <source>
        <dbReference type="SAM" id="MobiDB-lite"/>
    </source>
</evidence>
<comment type="caution">
    <text evidence="2">The sequence shown here is derived from an EMBL/GenBank/DDBJ whole genome shotgun (WGS) entry which is preliminary data.</text>
</comment>
<evidence type="ECO:0000313" key="2">
    <source>
        <dbReference type="EMBL" id="CAF0885783.1"/>
    </source>
</evidence>
<feature type="region of interest" description="Disordered" evidence="1">
    <location>
        <begin position="193"/>
        <end position="249"/>
    </location>
</feature>
<sequence>MAAYKKSIKQTTTSNTIPTEFHFKSPLSDMSQSKPRVMSSHRPIISNIPKSSLSYPTAIPSPRTPYRLSYYHQQQQQGERFLYALRTPVTPRRAVSARISNNSLNTLPLHQQPHLLASPLLPRPHPQYGHFLAYLRRQSLARIRRKQQEAGNTDTIESTIKFNTTRPISQTFHSISHASLNISTAELLSMPTMSLTSKRRSRPLSSHQQIRRPSSSSIQTNYRLSLNQSPSLKVLPPPPSSPTQQTPTKITSNEQLIIPTSTVLTPTNSIVDDTIKLSTLKTPYELQLSGDMLNYCYVSDSGVKYQGQLLATFV</sequence>
<dbReference type="AlphaFoldDB" id="A0A813YK79"/>
<name>A0A813YK79_9BILA</name>
<dbReference type="Proteomes" id="UP000663870">
    <property type="component" value="Unassembled WGS sequence"/>
</dbReference>
<evidence type="ECO:0000313" key="3">
    <source>
        <dbReference type="Proteomes" id="UP000663870"/>
    </source>
</evidence>
<accession>A0A813YK79</accession>